<keyword evidence="1" id="KW-0472">Membrane</keyword>
<organism evidence="2 3">
    <name type="scientific">Polaribacter porphyrae</name>
    <dbReference type="NCBI Taxonomy" id="1137780"/>
    <lineage>
        <taxon>Bacteria</taxon>
        <taxon>Pseudomonadati</taxon>
        <taxon>Bacteroidota</taxon>
        <taxon>Flavobacteriia</taxon>
        <taxon>Flavobacteriales</taxon>
        <taxon>Flavobacteriaceae</taxon>
    </lineage>
</organism>
<evidence type="ECO:0000313" key="3">
    <source>
        <dbReference type="Proteomes" id="UP000238882"/>
    </source>
</evidence>
<name>A0A2S7WPZ6_9FLAO</name>
<dbReference type="Proteomes" id="UP000238882">
    <property type="component" value="Unassembled WGS sequence"/>
</dbReference>
<keyword evidence="3" id="KW-1185">Reference proteome</keyword>
<protein>
    <submittedName>
        <fullName evidence="2">Uncharacterized protein</fullName>
    </submittedName>
</protein>
<feature type="transmembrane region" description="Helical" evidence="1">
    <location>
        <begin position="84"/>
        <end position="102"/>
    </location>
</feature>
<dbReference type="AlphaFoldDB" id="A0A2S7WPZ6"/>
<keyword evidence="1" id="KW-1133">Transmembrane helix</keyword>
<feature type="transmembrane region" description="Helical" evidence="1">
    <location>
        <begin position="12"/>
        <end position="33"/>
    </location>
</feature>
<dbReference type="EMBL" id="MSCN01000001">
    <property type="protein sequence ID" value="PQJ79351.1"/>
    <property type="molecule type" value="Genomic_DNA"/>
</dbReference>
<dbReference type="RefSeq" id="WP_105015952.1">
    <property type="nucleotide sequence ID" value="NZ_MSCN01000001.1"/>
</dbReference>
<keyword evidence="1" id="KW-0812">Transmembrane</keyword>
<accession>A0A2S7WPZ6</accession>
<sequence length="187" mass="22427">MTNSIYTYKNLSLSTVFIITALFFGVGFIGIYFHEIWMDESHHFLLGRDSNSLQDLYNNTRYDGRPIFWNYLIHLITKFSYNPFYIQLLHITITCIIAFIFLKKQGFYLWNKDCLPLFTMSSKELITEVFKQKPSKKTLYFILNMPINIDEFQKNGNKKHTISLTKKFEGAVKHNYYMYLIKRYEQK</sequence>
<proteinExistence type="predicted"/>
<evidence type="ECO:0000313" key="2">
    <source>
        <dbReference type="EMBL" id="PQJ79351.1"/>
    </source>
</evidence>
<comment type="caution">
    <text evidence="2">The sequence shown here is derived from an EMBL/GenBank/DDBJ whole genome shotgun (WGS) entry which is preliminary data.</text>
</comment>
<gene>
    <name evidence="2" type="ORF">BTO18_09265</name>
</gene>
<dbReference type="OrthoDB" id="1815350at2"/>
<evidence type="ECO:0000256" key="1">
    <source>
        <dbReference type="SAM" id="Phobius"/>
    </source>
</evidence>
<reference evidence="2 3" key="1">
    <citation type="submission" date="2016-12" db="EMBL/GenBank/DDBJ databases">
        <title>Trade-off between light-utilization and light-protection in marine flavobacteria.</title>
        <authorList>
            <person name="Kumagai Y."/>
            <person name="Yoshizawa S."/>
            <person name="Kogure K."/>
            <person name="Iwasaki W."/>
        </authorList>
    </citation>
    <scope>NUCLEOTIDE SEQUENCE [LARGE SCALE GENOMIC DNA]</scope>
    <source>
        <strain evidence="2 3">NBRC 108759</strain>
    </source>
</reference>